<evidence type="ECO:0000256" key="1">
    <source>
        <dbReference type="ARBA" id="ARBA00004141"/>
    </source>
</evidence>
<sequence>MEFIDFFGIYWLIIKYLIYFAAIIILLSSLDDFFIDCYYWIRRVWRKITVYKKHPPFNVNELYKNEEKPIAIMVPAWQETGVVAEMAALAASTFEYYNYHIFIGTYPNDPDTQAEVDQVVNHYHNVHKVVTHDPGPTSKSDCLNNVIEQIFMFEKRHNIEFEAFVLHDAEDVIHPLELKLFNHLLGKGNDLIQVPVVPFERKWYEFTAGHYEDEFAETHGKDMLVRESILGFVPSAGVGTALSRKAIKKLVELHDGEVFILGTLTEDYNLGFELFRENMKLIFARVPVTIEYTAKNAFGKPVTRKKEVLVAVREFFPSTFSTAVRQKSRWIIGIVFQGWKSIGWNYPGLATKYILFRDRKAIFTNLANLLAYFLVLNVLIMMFYAKMTTDTWWYPELVPPGSFLWTLLILNAFFLLNRVVQRMYFTYLNFGVRGALLSVPRIIWGNIINIFAMWRATVQVLNIKSGVNNLSWDKTTHDFPVNTTLSMRLGELCLEHNLLDHTELDKVLEEQKVTHKPLGMILMEKSILNEEDLTKLLSIQNDLEYIDVGADELDHSAIKKADPYILLEHDILILKKHNGIQPFVSSGQVVDVVVDKCESVLKNNIELFITKSSTIESLQHQTLFKDLSMDEFRQLKMILKHKMLPKNIMPQILSHREQTGDDLITSCQYFGFLPAGQLQRIYI</sequence>
<reference evidence="8" key="1">
    <citation type="submission" date="2016-10" db="EMBL/GenBank/DDBJ databases">
        <authorList>
            <person name="de Groot N.N."/>
        </authorList>
    </citation>
    <scope>NUCLEOTIDE SEQUENCE</scope>
</reference>
<evidence type="ECO:0000256" key="2">
    <source>
        <dbReference type="ARBA" id="ARBA00022676"/>
    </source>
</evidence>
<dbReference type="InterPro" id="IPR037257">
    <property type="entry name" value="T2SS_E_N_sf"/>
</dbReference>
<dbReference type="InterPro" id="IPR050321">
    <property type="entry name" value="Glycosyltr_2/OpgH_subfam"/>
</dbReference>
<keyword evidence="2" id="KW-0328">Glycosyltransferase</keyword>
<protein>
    <submittedName>
        <fullName evidence="8">Type II secretory pathway, ATPase PulE/Tfp pilus assembly pathway, ATPase PilB</fullName>
    </submittedName>
</protein>
<evidence type="ECO:0000256" key="3">
    <source>
        <dbReference type="ARBA" id="ARBA00022679"/>
    </source>
</evidence>
<dbReference type="AlphaFoldDB" id="A0A1W1BFV3"/>
<dbReference type="SUPFAM" id="SSF53448">
    <property type="entry name" value="Nucleotide-diphospho-sugar transferases"/>
    <property type="match status" value="1"/>
</dbReference>
<organism evidence="8">
    <name type="scientific">hydrothermal vent metagenome</name>
    <dbReference type="NCBI Taxonomy" id="652676"/>
    <lineage>
        <taxon>unclassified sequences</taxon>
        <taxon>metagenomes</taxon>
        <taxon>ecological metagenomes</taxon>
    </lineage>
</organism>
<evidence type="ECO:0000256" key="6">
    <source>
        <dbReference type="ARBA" id="ARBA00023136"/>
    </source>
</evidence>
<keyword evidence="6 7" id="KW-0472">Membrane</keyword>
<feature type="transmembrane region" description="Helical" evidence="7">
    <location>
        <begin position="397"/>
        <end position="416"/>
    </location>
</feature>
<dbReference type="EMBL" id="FPHD01000019">
    <property type="protein sequence ID" value="SFV52369.1"/>
    <property type="molecule type" value="Genomic_DNA"/>
</dbReference>
<dbReference type="PANTHER" id="PTHR43867">
    <property type="entry name" value="CELLULOSE SYNTHASE CATALYTIC SUBUNIT A [UDP-FORMING]"/>
    <property type="match status" value="1"/>
</dbReference>
<keyword evidence="3" id="KW-0808">Transferase</keyword>
<evidence type="ECO:0000313" key="8">
    <source>
        <dbReference type="EMBL" id="SFV52369.1"/>
    </source>
</evidence>
<dbReference type="SUPFAM" id="SSF160246">
    <property type="entry name" value="EspE N-terminal domain-like"/>
    <property type="match status" value="1"/>
</dbReference>
<dbReference type="NCBIfam" id="NF011305">
    <property type="entry name" value="PRK14716.1-3"/>
    <property type="match status" value="1"/>
</dbReference>
<gene>
    <name evidence="8" type="ORF">MNB_SV-8-395</name>
</gene>
<proteinExistence type="predicted"/>
<keyword evidence="5 7" id="KW-1133">Transmembrane helix</keyword>
<dbReference type="GO" id="GO:0016020">
    <property type="term" value="C:membrane"/>
    <property type="evidence" value="ECO:0007669"/>
    <property type="project" value="UniProtKB-SubCell"/>
</dbReference>
<feature type="transmembrane region" description="Helical" evidence="7">
    <location>
        <begin position="362"/>
        <end position="385"/>
    </location>
</feature>
<dbReference type="InterPro" id="IPR029044">
    <property type="entry name" value="Nucleotide-diphossugar_trans"/>
</dbReference>
<name>A0A1W1BFV3_9ZZZZ</name>
<evidence type="ECO:0000256" key="5">
    <source>
        <dbReference type="ARBA" id="ARBA00022989"/>
    </source>
</evidence>
<dbReference type="Gene3D" id="3.90.550.10">
    <property type="entry name" value="Spore Coat Polysaccharide Biosynthesis Protein SpsA, Chain A"/>
    <property type="match status" value="1"/>
</dbReference>
<dbReference type="NCBIfam" id="NF012033">
    <property type="entry name" value="PRK15489.1"/>
    <property type="match status" value="1"/>
</dbReference>
<comment type="subcellular location">
    <subcellularLocation>
        <location evidence="1">Membrane</location>
        <topology evidence="1">Multi-pass membrane protein</topology>
    </subcellularLocation>
</comment>
<evidence type="ECO:0000256" key="4">
    <source>
        <dbReference type="ARBA" id="ARBA00022692"/>
    </source>
</evidence>
<evidence type="ECO:0000256" key="7">
    <source>
        <dbReference type="SAM" id="Phobius"/>
    </source>
</evidence>
<keyword evidence="4 7" id="KW-0812">Transmembrane</keyword>
<accession>A0A1W1BFV3</accession>
<dbReference type="Pfam" id="PF13641">
    <property type="entry name" value="Glyco_tranf_2_3"/>
    <property type="match status" value="1"/>
</dbReference>
<dbReference type="PANTHER" id="PTHR43867:SF2">
    <property type="entry name" value="CELLULOSE SYNTHASE CATALYTIC SUBUNIT A [UDP-FORMING]"/>
    <property type="match status" value="1"/>
</dbReference>
<dbReference type="GO" id="GO:0016757">
    <property type="term" value="F:glycosyltransferase activity"/>
    <property type="evidence" value="ECO:0007669"/>
    <property type="project" value="UniProtKB-KW"/>
</dbReference>
<feature type="transmembrane region" description="Helical" evidence="7">
    <location>
        <begin position="16"/>
        <end position="41"/>
    </location>
</feature>